<dbReference type="GO" id="GO:0140951">
    <property type="term" value="F:histone H3K27 trimethyltransferase activity"/>
    <property type="evidence" value="ECO:0007669"/>
    <property type="project" value="UniProtKB-EC"/>
</dbReference>
<dbReference type="GO" id="GO:0031507">
    <property type="term" value="P:heterochromatin formation"/>
    <property type="evidence" value="ECO:0007669"/>
    <property type="project" value="TreeGrafter"/>
</dbReference>
<dbReference type="PROSITE" id="PS50280">
    <property type="entry name" value="SET"/>
    <property type="match status" value="1"/>
</dbReference>
<feature type="compositionally biased region" description="Basic residues" evidence="7">
    <location>
        <begin position="1402"/>
        <end position="1412"/>
    </location>
</feature>
<evidence type="ECO:0000256" key="4">
    <source>
        <dbReference type="ARBA" id="ARBA00023015"/>
    </source>
</evidence>
<dbReference type="GO" id="GO:0003682">
    <property type="term" value="F:chromatin binding"/>
    <property type="evidence" value="ECO:0007669"/>
    <property type="project" value="TreeGrafter"/>
</dbReference>
<dbReference type="SUPFAM" id="SSF82199">
    <property type="entry name" value="SET domain"/>
    <property type="match status" value="1"/>
</dbReference>
<feature type="region of interest" description="Disordered" evidence="7">
    <location>
        <begin position="1"/>
        <end position="33"/>
    </location>
</feature>
<accession>A0A4Q4MIM9</accession>
<reference evidence="11" key="1">
    <citation type="journal article" date="2019" name="bioRxiv">
        <title>Genomics, evolutionary history and diagnostics of the Alternaria alternata species group including apple and Asian pear pathotypes.</title>
        <authorList>
            <person name="Armitage A.D."/>
            <person name="Cockerton H.M."/>
            <person name="Sreenivasaprasad S."/>
            <person name="Woodhall J.W."/>
            <person name="Lane C.R."/>
            <person name="Harrison R.J."/>
            <person name="Clarkson J.P."/>
        </authorList>
    </citation>
    <scope>NUCLEOTIDE SEQUENCE [LARGE SCALE GENOMIC DNA]</scope>
    <source>
        <strain evidence="11">FERA 1082</strain>
    </source>
</reference>
<comment type="catalytic activity">
    <reaction evidence="6">
        <text>L-lysyl(27)-[histone H3] + 3 S-adenosyl-L-methionine = N(6),N(6),N(6)-trimethyl-L-lysyl(27)-[histone H3] + 3 S-adenosyl-L-homocysteine + 3 H(+)</text>
        <dbReference type="Rhea" id="RHEA:60292"/>
        <dbReference type="Rhea" id="RHEA-COMP:15535"/>
        <dbReference type="Rhea" id="RHEA-COMP:15548"/>
        <dbReference type="ChEBI" id="CHEBI:15378"/>
        <dbReference type="ChEBI" id="CHEBI:29969"/>
        <dbReference type="ChEBI" id="CHEBI:57856"/>
        <dbReference type="ChEBI" id="CHEBI:59789"/>
        <dbReference type="ChEBI" id="CHEBI:61961"/>
        <dbReference type="EC" id="2.1.1.356"/>
    </reaction>
</comment>
<feature type="region of interest" description="Disordered" evidence="7">
    <location>
        <begin position="120"/>
        <end position="164"/>
    </location>
</feature>
<dbReference type="Pfam" id="PF18264">
    <property type="entry name" value="preSET_CXC"/>
    <property type="match status" value="1"/>
</dbReference>
<feature type="region of interest" description="Disordered" evidence="7">
    <location>
        <begin position="563"/>
        <end position="582"/>
    </location>
</feature>
<keyword evidence="1" id="KW-0489">Methyltransferase</keyword>
<name>A0A4Q4MIM9_9PLEO</name>
<evidence type="ECO:0000256" key="6">
    <source>
        <dbReference type="ARBA" id="ARBA00048568"/>
    </source>
</evidence>
<dbReference type="Pfam" id="PF00856">
    <property type="entry name" value="SET"/>
    <property type="match status" value="1"/>
</dbReference>
<feature type="compositionally biased region" description="Basic and acidic residues" evidence="7">
    <location>
        <begin position="353"/>
        <end position="368"/>
    </location>
</feature>
<dbReference type="PROSITE" id="PS51633">
    <property type="entry name" value="CXC"/>
    <property type="match status" value="1"/>
</dbReference>
<evidence type="ECO:0000313" key="10">
    <source>
        <dbReference type="EMBL" id="RYN52151.1"/>
    </source>
</evidence>
<dbReference type="InterPro" id="IPR041355">
    <property type="entry name" value="Pre-SET_CXC"/>
</dbReference>
<feature type="domain" description="CXC" evidence="9">
    <location>
        <begin position="973"/>
        <end position="1082"/>
    </location>
</feature>
<evidence type="ECO:0000256" key="3">
    <source>
        <dbReference type="ARBA" id="ARBA00022691"/>
    </source>
</evidence>
<evidence type="ECO:0000259" key="8">
    <source>
        <dbReference type="PROSITE" id="PS50280"/>
    </source>
</evidence>
<evidence type="ECO:0000259" key="9">
    <source>
        <dbReference type="PROSITE" id="PS51633"/>
    </source>
</evidence>
<evidence type="ECO:0000313" key="11">
    <source>
        <dbReference type="Proteomes" id="UP000292402"/>
    </source>
</evidence>
<keyword evidence="2" id="KW-0808">Transferase</keyword>
<dbReference type="SMART" id="SM00317">
    <property type="entry name" value="SET"/>
    <property type="match status" value="1"/>
</dbReference>
<feature type="compositionally biased region" description="Acidic residues" evidence="7">
    <location>
        <begin position="1361"/>
        <end position="1383"/>
    </location>
</feature>
<dbReference type="PANTHER" id="PTHR45747:SF4">
    <property type="entry name" value="HISTONE-LYSINE N-METHYLTRANSFERASE E(Z)"/>
    <property type="match status" value="1"/>
</dbReference>
<keyword evidence="5" id="KW-0804">Transcription</keyword>
<dbReference type="InterPro" id="IPR026489">
    <property type="entry name" value="CXC_dom"/>
</dbReference>
<dbReference type="GO" id="GO:0005634">
    <property type="term" value="C:nucleus"/>
    <property type="evidence" value="ECO:0007669"/>
    <property type="project" value="TreeGrafter"/>
</dbReference>
<feature type="region of interest" description="Disordered" evidence="7">
    <location>
        <begin position="60"/>
        <end position="103"/>
    </location>
</feature>
<feature type="region of interest" description="Disordered" evidence="7">
    <location>
        <begin position="875"/>
        <end position="934"/>
    </location>
</feature>
<feature type="compositionally biased region" description="Acidic residues" evidence="7">
    <location>
        <begin position="1331"/>
        <end position="1341"/>
    </location>
</feature>
<evidence type="ECO:0000256" key="5">
    <source>
        <dbReference type="ARBA" id="ARBA00023163"/>
    </source>
</evidence>
<feature type="compositionally biased region" description="Basic residues" evidence="7">
    <location>
        <begin position="1288"/>
        <end position="1300"/>
    </location>
</feature>
<organism evidence="10 11">
    <name type="scientific">Alternaria tenuissima</name>
    <dbReference type="NCBI Taxonomy" id="119927"/>
    <lineage>
        <taxon>Eukaryota</taxon>
        <taxon>Fungi</taxon>
        <taxon>Dikarya</taxon>
        <taxon>Ascomycota</taxon>
        <taxon>Pezizomycotina</taxon>
        <taxon>Dothideomycetes</taxon>
        <taxon>Pleosporomycetidae</taxon>
        <taxon>Pleosporales</taxon>
        <taxon>Pleosporineae</taxon>
        <taxon>Pleosporaceae</taxon>
        <taxon>Alternaria</taxon>
        <taxon>Alternaria sect. Alternaria</taxon>
        <taxon>Alternaria alternata complex</taxon>
    </lineage>
</organism>
<sequence>MRPNGSLDAPIVLDDDEPSSYVPRTTVRRRNRQTLEQDGIEEVSHAREAAAEWKLAAAKRQAKQRNVRNLGNDMSERDGNTRDSNLAKQAREKTSPAEPAGVADLVINEEAAALGGITQHEASTRDDQLPADTTQKPISQSNTHHEAVLPQRAKPPGPVQQTGLDQPFLMESSYLATPVYRSPYGPQPPVTKLPEPSVVLSGAAQPLSWPLNILKARSDPSATARAIAETNRRVIEPAYSTNSALAASSDAIAPVLSHVEPLPMEPIRDVADNHRERTLLPNRVNTASGRDHAGLDGDDNNMAIPVTAQAPSPSVSAIQKLPRRNKKAIKSVKRRNDGFSKPSLPVRLPHHLPGNEKETPEVLSDRPDAGLSGTKLASPLITRRSQSKDPPGDINILFDTDPVYVEQESIQTERPEERNLILNPLTLLSHQETREAVPERALSTALPLSRTATPTVQRSVQGSVEPGEASGALPPGSDTMPANTSNPASFEVIQSGEAQPKNTGVLGGRSDGQASTALPLQTNVLITTRSAVEECLKRHLAERHEEHAYLVSVKMLRQRTFQEQELRARSRKQKRPPKSTLPQRYIQTTSPFQNMSPIQVPFDRSANTKRMLDMSQEVYVKAKPKDTVTKSGLAAPPTKYKSDAPMIPPFKEYVSLRNNILADNESKLLATPYFQDEDYTGREILLDTLPYIYEMTHDENGPLDFRKEQCRFYKDAIEVFLSEIGIAWNDILYWLLAPERNITRINDLAPGSKHFEAHVLERSRYDIEEFERDGVPKRNVLFKRNDRKWREFLPQLKEPSTSALRLAATACAAVLQECEFSIWYLARQSEAVQNHVAKKTACGQAARQSTYKEMLCRVCHQHNCLLHGEIRQAPEDSWKTDSEDEDRATQATDDTSRRGSETKRTPRRISAYGGDDTEDEHEEGPLPAHFDNDSDIERVINYKLPANPDAFNTCPNSEMIASKGAKPPPGKFNANWWLQQDMTQHWEKRKPFFPCKHEGTCEDAKCRCFREGINCEKTCKCSRTCNRRFPGCSCTIGPGKRPCFTISCLCAKFNRECDADLCGACGASEVLDPVNRYNDDVIERNCCNVAIQRGVPRKTLLGHSEVHGFGLYMGEDIKSGDYIGEYTGEAISVKEGDRRVTIYDYQKTMYLFRLNSKQEVDATYMGNKLRFINNADDKYTNCSPKNLLCNTVFRVALFATRDIKAGTELYFNYNYPKEKTAQFKQPNAKAVAVKQTKQRTKKRQSLTSSQPIEDRSRVLAATAKAREAKAAKRAAAQAMLESSDAHTATKRHSGTLKARKAATGEPGRKIAKKSMREALGRNDSTYTDTDTGVDAEVEASDPDIPAVIESQSTQTSQYVQDTEEDNDEYVLTTQEDDEEEDVTEPASDNEQAIVPDRGVATRTRRGPGRPRKRISDLAPVIAVKDKKTKAKMGGARPGAGRKRKRPIITNSDDE</sequence>
<dbReference type="InterPro" id="IPR046341">
    <property type="entry name" value="SET_dom_sf"/>
</dbReference>
<comment type="caution">
    <text evidence="10">The sequence shown here is derived from an EMBL/GenBank/DDBJ whole genome shotgun (WGS) entry which is preliminary data.</text>
</comment>
<evidence type="ECO:0000256" key="2">
    <source>
        <dbReference type="ARBA" id="ARBA00022679"/>
    </source>
</evidence>
<feature type="region of interest" description="Disordered" evidence="7">
    <location>
        <begin position="1277"/>
        <end position="1454"/>
    </location>
</feature>
<feature type="region of interest" description="Disordered" evidence="7">
    <location>
        <begin position="310"/>
        <end position="376"/>
    </location>
</feature>
<dbReference type="PANTHER" id="PTHR45747">
    <property type="entry name" value="HISTONE-LYSINE N-METHYLTRANSFERASE E(Z)"/>
    <property type="match status" value="1"/>
</dbReference>
<feature type="compositionally biased region" description="Polar residues" evidence="7">
    <location>
        <begin position="450"/>
        <end position="462"/>
    </location>
</feature>
<dbReference type="Gene3D" id="2.170.270.10">
    <property type="entry name" value="SET domain"/>
    <property type="match status" value="1"/>
</dbReference>
<proteinExistence type="predicted"/>
<feature type="compositionally biased region" description="Polar residues" evidence="7">
    <location>
        <begin position="131"/>
        <end position="142"/>
    </location>
</feature>
<feature type="compositionally biased region" description="Basic and acidic residues" evidence="7">
    <location>
        <begin position="894"/>
        <end position="904"/>
    </location>
</feature>
<evidence type="ECO:0000256" key="7">
    <source>
        <dbReference type="SAM" id="MobiDB-lite"/>
    </source>
</evidence>
<feature type="compositionally biased region" description="Basic residues" evidence="7">
    <location>
        <begin position="321"/>
        <end position="333"/>
    </location>
</feature>
<evidence type="ECO:0008006" key="12">
    <source>
        <dbReference type="Google" id="ProtNLM"/>
    </source>
</evidence>
<feature type="region of interest" description="Disordered" evidence="7">
    <location>
        <begin position="1233"/>
        <end position="1255"/>
    </location>
</feature>
<gene>
    <name evidence="10" type="ORF">AA0114_g4999</name>
</gene>
<dbReference type="InterPro" id="IPR045318">
    <property type="entry name" value="EZH1/2-like"/>
</dbReference>
<dbReference type="InterPro" id="IPR001214">
    <property type="entry name" value="SET_dom"/>
</dbReference>
<keyword evidence="4" id="KW-0805">Transcription regulation</keyword>
<protein>
    <recommendedName>
        <fullName evidence="12">SET domain-containing protein</fullName>
    </recommendedName>
</protein>
<evidence type="ECO:0000256" key="1">
    <source>
        <dbReference type="ARBA" id="ARBA00022603"/>
    </source>
</evidence>
<feature type="domain" description="SET" evidence="8">
    <location>
        <begin position="1092"/>
        <end position="1214"/>
    </location>
</feature>
<keyword evidence="3" id="KW-0949">S-adenosyl-L-methionine</keyword>
<dbReference type="Proteomes" id="UP000292402">
    <property type="component" value="Unassembled WGS sequence"/>
</dbReference>
<dbReference type="EMBL" id="PDXA01000014">
    <property type="protein sequence ID" value="RYN52151.1"/>
    <property type="molecule type" value="Genomic_DNA"/>
</dbReference>
<dbReference type="GO" id="GO:0032259">
    <property type="term" value="P:methylation"/>
    <property type="evidence" value="ECO:0007669"/>
    <property type="project" value="UniProtKB-KW"/>
</dbReference>
<feature type="region of interest" description="Disordered" evidence="7">
    <location>
        <begin position="446"/>
        <end position="487"/>
    </location>
</feature>
<feature type="compositionally biased region" description="Polar residues" evidence="7">
    <location>
        <begin position="1349"/>
        <end position="1360"/>
    </location>
</feature>